<dbReference type="AlphaFoldDB" id="A0A919D6U8"/>
<proteinExistence type="predicted"/>
<dbReference type="InterPro" id="IPR011010">
    <property type="entry name" value="DNA_brk_join_enz"/>
</dbReference>
<evidence type="ECO:0000313" key="1">
    <source>
        <dbReference type="EMBL" id="GHE15263.1"/>
    </source>
</evidence>
<gene>
    <name evidence="1" type="ORF">GCM10010339_89360</name>
</gene>
<protein>
    <submittedName>
        <fullName evidence="1">Uncharacterized protein</fullName>
    </submittedName>
</protein>
<evidence type="ECO:0000313" key="2">
    <source>
        <dbReference type="Proteomes" id="UP000655443"/>
    </source>
</evidence>
<sequence length="577" mass="64585">MNLQPRPCTQCGEKVAEYGRRRCFSCLHPSLPPPVCKTCGSDNHYAGGYCRRCHPRVVSAGSCSDCFAWGIWRRKGLCAACNSFRNRGHQPGRCQTCGRTVPLKKGVCRLCHCQARAIPRTWQRPDLTTAATAGQQLFLADQIRRVHLAARRPRSRTSPATVRHQPRALCWTVPRWRQDRLFEAARDMSRVTVPDVAPLDPAFTDYVAAQADNHADAQGWSPGLRERVQQSLYLLTAVHGPHETIKASTVATLPRRQSRRAVLRVTEVLAALELLNDDRPDPLDQWIHRRLSRVHPEIGEEVLVWINIVRHGGPRRRPRSPATVRNQLTSAIPFLLACSERYCTLRQVTRGDLTEWLAQCPAPHNEAVALRSMFKTLKSQRLLFTNPARGVSLGTRPSTVPKPLSPEAIQSMAEAAATDPALKLLIALIGIHALYPHQARALPVSAIDFVRGRLAHGDIDHPLETFTRQAAADYIELRRERWPNPRNSHLFISSQTAYSRAAVTVGWMQVVLRGLPVTAQRLREDRILEEAAVTGADPQHLCVMFNITPETGLRYIRFFQPDPADSGDASPSHLETS</sequence>
<name>A0A919D6U8_9ACTN</name>
<dbReference type="RefSeq" id="WP_189959256.1">
    <property type="nucleotide sequence ID" value="NZ_BMVG01000060.1"/>
</dbReference>
<dbReference type="Proteomes" id="UP000655443">
    <property type="component" value="Unassembled WGS sequence"/>
</dbReference>
<comment type="caution">
    <text evidence="1">The sequence shown here is derived from an EMBL/GenBank/DDBJ whole genome shotgun (WGS) entry which is preliminary data.</text>
</comment>
<reference evidence="1" key="1">
    <citation type="journal article" date="2014" name="Int. J. Syst. Evol. Microbiol.">
        <title>Complete genome sequence of Corynebacterium casei LMG S-19264T (=DSM 44701T), isolated from a smear-ripened cheese.</title>
        <authorList>
            <consortium name="US DOE Joint Genome Institute (JGI-PGF)"/>
            <person name="Walter F."/>
            <person name="Albersmeier A."/>
            <person name="Kalinowski J."/>
            <person name="Ruckert C."/>
        </authorList>
    </citation>
    <scope>NUCLEOTIDE SEQUENCE</scope>
    <source>
        <strain evidence="1">JCM 4714</strain>
    </source>
</reference>
<dbReference type="SUPFAM" id="SSF56349">
    <property type="entry name" value="DNA breaking-rejoining enzymes"/>
    <property type="match status" value="1"/>
</dbReference>
<reference evidence="1" key="2">
    <citation type="submission" date="2020-09" db="EMBL/GenBank/DDBJ databases">
        <authorList>
            <person name="Sun Q."/>
            <person name="Ohkuma M."/>
        </authorList>
    </citation>
    <scope>NUCLEOTIDE SEQUENCE</scope>
    <source>
        <strain evidence="1">JCM 4714</strain>
    </source>
</reference>
<dbReference type="GO" id="GO:0003677">
    <property type="term" value="F:DNA binding"/>
    <property type="evidence" value="ECO:0007669"/>
    <property type="project" value="InterPro"/>
</dbReference>
<dbReference type="EMBL" id="BMVG01000060">
    <property type="protein sequence ID" value="GHE15263.1"/>
    <property type="molecule type" value="Genomic_DNA"/>
</dbReference>
<keyword evidence="2" id="KW-1185">Reference proteome</keyword>
<accession>A0A919D6U8</accession>
<organism evidence="1 2">
    <name type="scientific">Streptomyces alanosinicus</name>
    <dbReference type="NCBI Taxonomy" id="68171"/>
    <lineage>
        <taxon>Bacteria</taxon>
        <taxon>Bacillati</taxon>
        <taxon>Actinomycetota</taxon>
        <taxon>Actinomycetes</taxon>
        <taxon>Kitasatosporales</taxon>
        <taxon>Streptomycetaceae</taxon>
        <taxon>Streptomyces</taxon>
    </lineage>
</organism>